<dbReference type="GO" id="GO:0005737">
    <property type="term" value="C:cytoplasm"/>
    <property type="evidence" value="ECO:0007669"/>
    <property type="project" value="TreeGrafter"/>
</dbReference>
<dbReference type="PANTHER" id="PTHR45527:SF1">
    <property type="entry name" value="FATTY ACID SYNTHASE"/>
    <property type="match status" value="1"/>
</dbReference>
<dbReference type="InterPro" id="IPR025110">
    <property type="entry name" value="AMP-bd_C"/>
</dbReference>
<dbReference type="SUPFAM" id="SSF56801">
    <property type="entry name" value="Acetyl-CoA synthetase-like"/>
    <property type="match status" value="1"/>
</dbReference>
<dbReference type="AlphaFoldDB" id="A0A5N3S5X7"/>
<dbReference type="Pfam" id="PF13193">
    <property type="entry name" value="AMP-binding_C"/>
    <property type="match status" value="1"/>
</dbReference>
<accession>A0A5N3S5X7</accession>
<dbReference type="InterPro" id="IPR042099">
    <property type="entry name" value="ANL_N_sf"/>
</dbReference>
<name>A0A5N3S5X7_9VIBR</name>
<comment type="caution">
    <text evidence="3">The sequence shown here is derived from an EMBL/GenBank/DDBJ whole genome shotgun (WGS) entry which is preliminary data.</text>
</comment>
<dbReference type="EMBL" id="VXDD01000002">
    <property type="protein sequence ID" value="KAB0302210.1"/>
    <property type="molecule type" value="Genomic_DNA"/>
</dbReference>
<evidence type="ECO:0000313" key="4">
    <source>
        <dbReference type="Proteomes" id="UP000326687"/>
    </source>
</evidence>
<dbReference type="GO" id="GO:0031177">
    <property type="term" value="F:phosphopantetheine binding"/>
    <property type="evidence" value="ECO:0007669"/>
    <property type="project" value="TreeGrafter"/>
</dbReference>
<dbReference type="GO" id="GO:0044550">
    <property type="term" value="P:secondary metabolite biosynthetic process"/>
    <property type="evidence" value="ECO:0007669"/>
    <property type="project" value="TreeGrafter"/>
</dbReference>
<reference evidence="3 4" key="1">
    <citation type="submission" date="2019-09" db="EMBL/GenBank/DDBJ databases">
        <title>Vibrio Fortis S7-72.</title>
        <authorList>
            <person name="Das S.K."/>
        </authorList>
    </citation>
    <scope>NUCLEOTIDE SEQUENCE [LARGE SCALE GENOMIC DNA]</scope>
    <source>
        <strain evidence="3 4">S7-72</strain>
    </source>
</reference>
<dbReference type="GO" id="GO:0043041">
    <property type="term" value="P:amino acid activation for nonribosomal peptide biosynthetic process"/>
    <property type="evidence" value="ECO:0007669"/>
    <property type="project" value="TreeGrafter"/>
</dbReference>
<dbReference type="Gene3D" id="3.30.300.30">
    <property type="match status" value="1"/>
</dbReference>
<dbReference type="PANTHER" id="PTHR45527">
    <property type="entry name" value="NONRIBOSOMAL PEPTIDE SYNTHETASE"/>
    <property type="match status" value="1"/>
</dbReference>
<organism evidence="3 4">
    <name type="scientific">Vibrio fortis</name>
    <dbReference type="NCBI Taxonomy" id="212667"/>
    <lineage>
        <taxon>Bacteria</taxon>
        <taxon>Pseudomonadati</taxon>
        <taxon>Pseudomonadota</taxon>
        <taxon>Gammaproteobacteria</taxon>
        <taxon>Vibrionales</taxon>
        <taxon>Vibrionaceae</taxon>
        <taxon>Vibrio</taxon>
    </lineage>
</organism>
<dbReference type="PROSITE" id="PS00455">
    <property type="entry name" value="AMP_BINDING"/>
    <property type="match status" value="1"/>
</dbReference>
<evidence type="ECO:0000313" key="3">
    <source>
        <dbReference type="EMBL" id="KAB0302210.1"/>
    </source>
</evidence>
<dbReference type="Proteomes" id="UP000326687">
    <property type="component" value="Unassembled WGS sequence"/>
</dbReference>
<evidence type="ECO:0000259" key="2">
    <source>
        <dbReference type="Pfam" id="PF13193"/>
    </source>
</evidence>
<feature type="domain" description="AMP-binding enzyme C-terminal" evidence="2">
    <location>
        <begin position="431"/>
        <end position="501"/>
    </location>
</feature>
<dbReference type="InterPro" id="IPR000873">
    <property type="entry name" value="AMP-dep_synth/lig_dom"/>
</dbReference>
<sequence length="519" mass="58385">MVAKREYKMRNSILKYLQASSLKYPENNCVSDSSHSLTYAESTAKSYAISLQLREQGSLNKPIVVFAKKSVNALSMIFSATMAGGIYCPVDINSPKERLLKILSNLQDCIVLYDDTSEVLLNSLELDGSISTINIDGIPESKLPTQDIWVDIEKFNQAVIDKDPCYIIFTSGSTGTPKGVTICHSSVIDYIDWANSAYEVSKVDIIGSQAPLFFDNSTLDIYLALSNAAELHVIPESVFIFPQKTLEYLKEKAITTIFWVPSLLVNIANLKLLDQFQLPDLKNVLFAGEVMPAKTIKYWLDKHPKAHYSNLYGPTEITVDCTYYDVPSDWEGDSLPIGLPCHNSGILILDENDQRSDEGELCVRGSSLALGYWANSEKTEEVFCQNPLQDKYIDMIYRTGDLVRFVDGLIYYIGRKDFQIKHNGYRIELGEIESQVMELDAVEQCVVGYLSEDKVLYAFVQCSSSMSEVELKVALTKRLPKYMIPSKIGFVQEMLFTPNGKLNRKAFSEKALQEFVKVK</sequence>
<gene>
    <name evidence="3" type="ORF">F2Z80_14215</name>
</gene>
<protein>
    <submittedName>
        <fullName evidence="3">Amino acid adenylation domain-containing protein</fullName>
    </submittedName>
</protein>
<dbReference type="Pfam" id="PF00501">
    <property type="entry name" value="AMP-binding"/>
    <property type="match status" value="1"/>
</dbReference>
<dbReference type="InterPro" id="IPR045851">
    <property type="entry name" value="AMP-bd_C_sf"/>
</dbReference>
<dbReference type="Gene3D" id="3.40.50.12780">
    <property type="entry name" value="N-terminal domain of ligase-like"/>
    <property type="match status" value="1"/>
</dbReference>
<dbReference type="InterPro" id="IPR020845">
    <property type="entry name" value="AMP-binding_CS"/>
</dbReference>
<dbReference type="CDD" id="cd05930">
    <property type="entry name" value="A_NRPS"/>
    <property type="match status" value="1"/>
</dbReference>
<proteinExistence type="predicted"/>
<evidence type="ECO:0000259" key="1">
    <source>
        <dbReference type="Pfam" id="PF00501"/>
    </source>
</evidence>
<feature type="domain" description="AMP-dependent synthetase/ligase" evidence="1">
    <location>
        <begin position="19"/>
        <end position="373"/>
    </location>
</feature>